<dbReference type="PANTHER" id="PTHR11630:SF47">
    <property type="entry name" value="DNA HELICASE MCM8"/>
    <property type="match status" value="1"/>
</dbReference>
<evidence type="ECO:0000256" key="13">
    <source>
        <dbReference type="ARBA" id="ARBA00047995"/>
    </source>
</evidence>
<evidence type="ECO:0000313" key="18">
    <source>
        <dbReference type="Proteomes" id="UP001151582"/>
    </source>
</evidence>
<evidence type="ECO:0000256" key="2">
    <source>
        <dbReference type="ARBA" id="ARBA00008010"/>
    </source>
</evidence>
<keyword evidence="5" id="KW-0227">DNA damage</keyword>
<dbReference type="GO" id="GO:0042555">
    <property type="term" value="C:MCM complex"/>
    <property type="evidence" value="ECO:0007669"/>
    <property type="project" value="UniProtKB-ARBA"/>
</dbReference>
<evidence type="ECO:0000256" key="8">
    <source>
        <dbReference type="ARBA" id="ARBA00022840"/>
    </source>
</evidence>
<dbReference type="SUPFAM" id="SSF50249">
    <property type="entry name" value="Nucleic acid-binding proteins"/>
    <property type="match status" value="1"/>
</dbReference>
<evidence type="ECO:0000256" key="15">
    <source>
        <dbReference type="SAM" id="MobiDB-lite"/>
    </source>
</evidence>
<organism evidence="17 18">
    <name type="scientific">Dimargaris verticillata</name>
    <dbReference type="NCBI Taxonomy" id="2761393"/>
    <lineage>
        <taxon>Eukaryota</taxon>
        <taxon>Fungi</taxon>
        <taxon>Fungi incertae sedis</taxon>
        <taxon>Zoopagomycota</taxon>
        <taxon>Kickxellomycotina</taxon>
        <taxon>Dimargaritomycetes</taxon>
        <taxon>Dimargaritales</taxon>
        <taxon>Dimargaritaceae</taxon>
        <taxon>Dimargaris</taxon>
    </lineage>
</organism>
<dbReference type="InterPro" id="IPR033762">
    <property type="entry name" value="MCM_OB"/>
</dbReference>
<dbReference type="Gene3D" id="2.20.28.10">
    <property type="match status" value="1"/>
</dbReference>
<dbReference type="PANTHER" id="PTHR11630">
    <property type="entry name" value="DNA REPLICATION LICENSING FACTOR MCM FAMILY MEMBER"/>
    <property type="match status" value="1"/>
</dbReference>
<keyword evidence="8 14" id="KW-0067">ATP-binding</keyword>
<proteinExistence type="inferred from homology"/>
<dbReference type="PROSITE" id="PS50051">
    <property type="entry name" value="MCM_2"/>
    <property type="match status" value="1"/>
</dbReference>
<dbReference type="InterPro" id="IPR012340">
    <property type="entry name" value="NA-bd_OB-fold"/>
</dbReference>
<evidence type="ECO:0000256" key="12">
    <source>
        <dbReference type="ARBA" id="ARBA00042306"/>
    </source>
</evidence>
<gene>
    <name evidence="17" type="ORF">H4R34_005681</name>
</gene>
<evidence type="ECO:0000256" key="7">
    <source>
        <dbReference type="ARBA" id="ARBA00022806"/>
    </source>
</evidence>
<dbReference type="GO" id="GO:0043596">
    <property type="term" value="C:nuclear replication fork"/>
    <property type="evidence" value="ECO:0007669"/>
    <property type="project" value="UniProtKB-ARBA"/>
</dbReference>
<feature type="region of interest" description="Disordered" evidence="15">
    <location>
        <begin position="205"/>
        <end position="236"/>
    </location>
</feature>
<keyword evidence="4 14" id="KW-0547">Nucleotide-binding</keyword>
<dbReference type="GO" id="GO:0000724">
    <property type="term" value="P:double-strand break repair via homologous recombination"/>
    <property type="evidence" value="ECO:0007669"/>
    <property type="project" value="UniProtKB-ARBA"/>
</dbReference>
<keyword evidence="9 14" id="KW-0238">DNA-binding</keyword>
<comment type="subcellular location">
    <subcellularLocation>
        <location evidence="1">Nucleus</location>
    </subcellularLocation>
</comment>
<dbReference type="InterPro" id="IPR031327">
    <property type="entry name" value="MCM"/>
</dbReference>
<evidence type="ECO:0000256" key="14">
    <source>
        <dbReference type="RuleBase" id="RU004070"/>
    </source>
</evidence>
<evidence type="ECO:0000256" key="5">
    <source>
        <dbReference type="ARBA" id="ARBA00022763"/>
    </source>
</evidence>
<reference evidence="17" key="1">
    <citation type="submission" date="2022-07" db="EMBL/GenBank/DDBJ databases">
        <title>Phylogenomic reconstructions and comparative analyses of Kickxellomycotina fungi.</title>
        <authorList>
            <person name="Reynolds N.K."/>
            <person name="Stajich J.E."/>
            <person name="Barry K."/>
            <person name="Grigoriev I.V."/>
            <person name="Crous P."/>
            <person name="Smith M.E."/>
        </authorList>
    </citation>
    <scope>NUCLEOTIDE SEQUENCE</scope>
    <source>
        <strain evidence="17">RSA 567</strain>
    </source>
</reference>
<comment type="caution">
    <text evidence="17">The sequence shown here is derived from an EMBL/GenBank/DDBJ whole genome shotgun (WGS) entry which is preliminary data.</text>
</comment>
<dbReference type="OrthoDB" id="7462577at2759"/>
<evidence type="ECO:0000256" key="4">
    <source>
        <dbReference type="ARBA" id="ARBA00022741"/>
    </source>
</evidence>
<dbReference type="Proteomes" id="UP001151582">
    <property type="component" value="Unassembled WGS sequence"/>
</dbReference>
<comment type="similarity">
    <text evidence="2 14">Belongs to the MCM family.</text>
</comment>
<dbReference type="GO" id="GO:0016787">
    <property type="term" value="F:hydrolase activity"/>
    <property type="evidence" value="ECO:0007669"/>
    <property type="project" value="UniProtKB-KW"/>
</dbReference>
<dbReference type="GO" id="GO:0005656">
    <property type="term" value="C:nuclear pre-replicative complex"/>
    <property type="evidence" value="ECO:0007669"/>
    <property type="project" value="UniProtKB-ARBA"/>
</dbReference>
<dbReference type="AlphaFoldDB" id="A0A9W8AYI0"/>
<dbReference type="EMBL" id="JANBQB010001309">
    <property type="protein sequence ID" value="KAJ1971617.1"/>
    <property type="molecule type" value="Genomic_DNA"/>
</dbReference>
<evidence type="ECO:0000256" key="1">
    <source>
        <dbReference type="ARBA" id="ARBA00004123"/>
    </source>
</evidence>
<keyword evidence="7" id="KW-0347">Helicase</keyword>
<dbReference type="Pfam" id="PF00493">
    <property type="entry name" value="MCM"/>
    <property type="match status" value="1"/>
</dbReference>
<evidence type="ECO:0000313" key="17">
    <source>
        <dbReference type="EMBL" id="KAJ1971617.1"/>
    </source>
</evidence>
<dbReference type="GO" id="GO:0031261">
    <property type="term" value="C:DNA replication preinitiation complex"/>
    <property type="evidence" value="ECO:0007669"/>
    <property type="project" value="UniProtKB-ARBA"/>
</dbReference>
<dbReference type="EC" id="3.6.4.12" evidence="3"/>
<dbReference type="Gene3D" id="3.40.50.300">
    <property type="entry name" value="P-loop containing nucleotide triphosphate hydrolases"/>
    <property type="match status" value="1"/>
</dbReference>
<dbReference type="Pfam" id="PF17207">
    <property type="entry name" value="MCM_OB"/>
    <property type="match status" value="1"/>
</dbReference>
<protein>
    <recommendedName>
        <fullName evidence="3">DNA helicase</fullName>
        <ecNumber evidence="3">3.6.4.12</ecNumber>
    </recommendedName>
    <alternativeName>
        <fullName evidence="12">Minichromosome maintenance 8</fullName>
    </alternativeName>
</protein>
<comment type="catalytic activity">
    <reaction evidence="13">
        <text>ATP + H2O = ADP + phosphate + H(+)</text>
        <dbReference type="Rhea" id="RHEA:13065"/>
        <dbReference type="ChEBI" id="CHEBI:15377"/>
        <dbReference type="ChEBI" id="CHEBI:15378"/>
        <dbReference type="ChEBI" id="CHEBI:30616"/>
        <dbReference type="ChEBI" id="CHEBI:43474"/>
        <dbReference type="ChEBI" id="CHEBI:456216"/>
        <dbReference type="EC" id="3.6.4.12"/>
    </reaction>
</comment>
<evidence type="ECO:0000256" key="9">
    <source>
        <dbReference type="ARBA" id="ARBA00023125"/>
    </source>
</evidence>
<dbReference type="InterPro" id="IPR027417">
    <property type="entry name" value="P-loop_NTPase"/>
</dbReference>
<dbReference type="Gene3D" id="2.40.50.140">
    <property type="entry name" value="Nucleic acid-binding proteins"/>
    <property type="match status" value="1"/>
</dbReference>
<name>A0A9W8AYI0_9FUNG</name>
<accession>A0A9W8AYI0</accession>
<keyword evidence="6" id="KW-0378">Hydrolase</keyword>
<keyword evidence="11" id="KW-0539">Nucleus</keyword>
<keyword evidence="10" id="KW-0234">DNA repair</keyword>
<dbReference type="GO" id="GO:0017116">
    <property type="term" value="F:single-stranded DNA helicase activity"/>
    <property type="evidence" value="ECO:0007669"/>
    <property type="project" value="TreeGrafter"/>
</dbReference>
<dbReference type="PRINTS" id="PR01657">
    <property type="entry name" value="MCMFAMILY"/>
</dbReference>
<dbReference type="GO" id="GO:0006279">
    <property type="term" value="P:premeiotic DNA replication"/>
    <property type="evidence" value="ECO:0007669"/>
    <property type="project" value="UniProtKB-ARBA"/>
</dbReference>
<keyword evidence="18" id="KW-1185">Reference proteome</keyword>
<feature type="domain" description="MCM C-terminal AAA(+) ATPase" evidence="16">
    <location>
        <begin position="266"/>
        <end position="470"/>
    </location>
</feature>
<evidence type="ECO:0000256" key="3">
    <source>
        <dbReference type="ARBA" id="ARBA00012551"/>
    </source>
</evidence>
<dbReference type="GO" id="GO:0005524">
    <property type="term" value="F:ATP binding"/>
    <property type="evidence" value="ECO:0007669"/>
    <property type="project" value="UniProtKB-KW"/>
</dbReference>
<dbReference type="FunFam" id="2.20.28.10:FF:000007">
    <property type="entry name" value="DNA helicase MCM8 isoform X1"/>
    <property type="match status" value="1"/>
</dbReference>
<dbReference type="GO" id="GO:0003697">
    <property type="term" value="F:single-stranded DNA binding"/>
    <property type="evidence" value="ECO:0007669"/>
    <property type="project" value="TreeGrafter"/>
</dbReference>
<dbReference type="InterPro" id="IPR001208">
    <property type="entry name" value="MCM_dom"/>
</dbReference>
<evidence type="ECO:0000256" key="11">
    <source>
        <dbReference type="ARBA" id="ARBA00023242"/>
    </source>
</evidence>
<evidence type="ECO:0000259" key="16">
    <source>
        <dbReference type="PROSITE" id="PS50051"/>
    </source>
</evidence>
<dbReference type="SMART" id="SM00350">
    <property type="entry name" value="MCM"/>
    <property type="match status" value="1"/>
</dbReference>
<dbReference type="InterPro" id="IPR003593">
    <property type="entry name" value="AAA+_ATPase"/>
</dbReference>
<dbReference type="SMART" id="SM00382">
    <property type="entry name" value="AAA"/>
    <property type="match status" value="1"/>
</dbReference>
<evidence type="ECO:0000256" key="10">
    <source>
        <dbReference type="ARBA" id="ARBA00023204"/>
    </source>
</evidence>
<feature type="non-terminal residue" evidence="17">
    <location>
        <position position="1"/>
    </location>
</feature>
<dbReference type="SUPFAM" id="SSF52540">
    <property type="entry name" value="P-loop containing nucleoside triphosphate hydrolases"/>
    <property type="match status" value="1"/>
</dbReference>
<evidence type="ECO:0000256" key="6">
    <source>
        <dbReference type="ARBA" id="ARBA00022801"/>
    </source>
</evidence>
<sequence>MALCVTLHQRGIIGPDDADDWAQMRRRIQIRLHHYEPITPLKHLKSNLVGKLICVRGTVVRTSLVKPILTQISFVCTSCHRRQTLKTTDGKYIRPIKCPTSGCKSRDFSPERGVEGDTHTIDWQRIRIQEKIADDRWDSGRVPRTVECELTHDLVDSILPGDVVNCTGIVKVLQSNEAGPMRNRSQNALYVLYLDAVAISRVGANTAPDPRDAPQSVQGAAAPAGLDSTDLSPDDDDAMDTISKDAIQFSHKDFQFIRDLFREPHLLKLLVNSFCPSIYGNELIKLGILLGQFGGRRRRNAQATNHIPIRSDPHILIVGDPGMGKSQMLNAAVTVAPRGVYVCGSSGISACGLTVTICKDNTTGDFALEAGALVLADQGCCCIDEFDKMSSDHNALLEAMEQQCISIAKAGIVCTLPARTSVIAAANPVGGHYNKAKTVSENLKMNSALLSRFDLIFILLDKPDVQRDQF</sequence>